<gene>
    <name evidence="3" type="ORF">E8Q35_07250</name>
</gene>
<feature type="domain" description="DUF2786" evidence="1">
    <location>
        <begin position="4"/>
        <end position="41"/>
    </location>
</feature>
<evidence type="ECO:0000259" key="2">
    <source>
        <dbReference type="Pfam" id="PF23771"/>
    </source>
</evidence>
<organism evidence="3 4">
    <name type="scientific">Aeromonas veronii</name>
    <dbReference type="NCBI Taxonomy" id="654"/>
    <lineage>
        <taxon>Bacteria</taxon>
        <taxon>Pseudomonadati</taxon>
        <taxon>Pseudomonadota</taxon>
        <taxon>Gammaproteobacteria</taxon>
        <taxon>Aeromonadales</taxon>
        <taxon>Aeromonadaceae</taxon>
        <taxon>Aeromonas</taxon>
    </lineage>
</organism>
<dbReference type="EMBL" id="SSUX01000004">
    <property type="protein sequence ID" value="THJ46081.1"/>
    <property type="molecule type" value="Genomic_DNA"/>
</dbReference>
<accession>A0A4S5CMQ0</accession>
<dbReference type="InterPro" id="IPR055592">
    <property type="entry name" value="DUF7168"/>
</dbReference>
<dbReference type="Proteomes" id="UP000309618">
    <property type="component" value="Unassembled WGS sequence"/>
</dbReference>
<dbReference type="RefSeq" id="WP_136501535.1">
    <property type="nucleotide sequence ID" value="NZ_CP066125.1"/>
</dbReference>
<dbReference type="Pfam" id="PF23771">
    <property type="entry name" value="DUF7168"/>
    <property type="match status" value="1"/>
</dbReference>
<sequence length="226" mass="25005">MKSRILEKIKKLLALAASGNQHEAANAMAKVQALMAANGLTETDIELSSIGQQWAKCANQSRTQPQWSHMLISLVGDAFGVEVMYQREIFGAVRVSFIGPAERAEIAGYVYEVLARQLGKARREYLAGLNKRMKTTTKTTRADLFCEGWCRAVWAKVQQLVPSEKESALVKQFMEQHHPKLKQATAREAGGNRRDHNSMFDGYRAGQDVELNAGVAGQEQGKLGVL</sequence>
<comment type="caution">
    <text evidence="3">The sequence shown here is derived from an EMBL/GenBank/DDBJ whole genome shotgun (WGS) entry which is preliminary data.</text>
</comment>
<feature type="domain" description="DUF7168" evidence="2">
    <location>
        <begin position="44"/>
        <end position="188"/>
    </location>
</feature>
<protein>
    <submittedName>
        <fullName evidence="3">DUF2786 domain-containing protein</fullName>
    </submittedName>
</protein>
<dbReference type="PIRSF" id="PIRSF028111">
    <property type="entry name" value="UCP028111"/>
    <property type="match status" value="1"/>
</dbReference>
<dbReference type="InterPro" id="IPR016868">
    <property type="entry name" value="Phage_B3_Orf5"/>
</dbReference>
<evidence type="ECO:0000313" key="4">
    <source>
        <dbReference type="Proteomes" id="UP000309618"/>
    </source>
</evidence>
<evidence type="ECO:0000259" key="1">
    <source>
        <dbReference type="Pfam" id="PF10979"/>
    </source>
</evidence>
<evidence type="ECO:0000313" key="3">
    <source>
        <dbReference type="EMBL" id="THJ46081.1"/>
    </source>
</evidence>
<name>A0A4S5CMQ0_AERVE</name>
<dbReference type="InterPro" id="IPR024498">
    <property type="entry name" value="DUF2786"/>
</dbReference>
<dbReference type="AlphaFoldDB" id="A0A4S5CMQ0"/>
<dbReference type="Pfam" id="PF10979">
    <property type="entry name" value="DUF2786"/>
    <property type="match status" value="1"/>
</dbReference>
<reference evidence="3 4" key="1">
    <citation type="submission" date="2019-04" db="EMBL/GenBank/DDBJ databases">
        <title>Comparative genomics of Aeromonas veronii strains pathogenic to fish.</title>
        <authorList>
            <person name="Cascarano M.C."/>
            <person name="Smyrli M."/>
            <person name="Katharios P."/>
        </authorList>
    </citation>
    <scope>NUCLEOTIDE SEQUENCE [LARGE SCALE GENOMIC DNA]</scope>
    <source>
        <strain evidence="3 4">XU1</strain>
    </source>
</reference>
<proteinExistence type="predicted"/>